<dbReference type="EMBL" id="JANEYF010004577">
    <property type="protein sequence ID" value="KAJ8930710.1"/>
    <property type="molecule type" value="Genomic_DNA"/>
</dbReference>
<organism evidence="1 2">
    <name type="scientific">Rhamnusium bicolor</name>
    <dbReference type="NCBI Taxonomy" id="1586634"/>
    <lineage>
        <taxon>Eukaryota</taxon>
        <taxon>Metazoa</taxon>
        <taxon>Ecdysozoa</taxon>
        <taxon>Arthropoda</taxon>
        <taxon>Hexapoda</taxon>
        <taxon>Insecta</taxon>
        <taxon>Pterygota</taxon>
        <taxon>Neoptera</taxon>
        <taxon>Endopterygota</taxon>
        <taxon>Coleoptera</taxon>
        <taxon>Polyphaga</taxon>
        <taxon>Cucujiformia</taxon>
        <taxon>Chrysomeloidea</taxon>
        <taxon>Cerambycidae</taxon>
        <taxon>Lepturinae</taxon>
        <taxon>Rhagiini</taxon>
        <taxon>Rhamnusium</taxon>
    </lineage>
</organism>
<protein>
    <submittedName>
        <fullName evidence="1">Uncharacterized protein</fullName>
    </submittedName>
</protein>
<dbReference type="AlphaFoldDB" id="A0AAV8WX81"/>
<gene>
    <name evidence="1" type="ORF">NQ314_016475</name>
</gene>
<evidence type="ECO:0000313" key="2">
    <source>
        <dbReference type="Proteomes" id="UP001162156"/>
    </source>
</evidence>
<proteinExistence type="predicted"/>
<accession>A0AAV8WX81</accession>
<reference evidence="1" key="1">
    <citation type="journal article" date="2023" name="Insect Mol. Biol.">
        <title>Genome sequencing provides insights into the evolution of gene families encoding plant cell wall-degrading enzymes in longhorned beetles.</title>
        <authorList>
            <person name="Shin N.R."/>
            <person name="Okamura Y."/>
            <person name="Kirsch R."/>
            <person name="Pauchet Y."/>
        </authorList>
    </citation>
    <scope>NUCLEOTIDE SEQUENCE</scope>
    <source>
        <strain evidence="1">RBIC_L_NR</strain>
    </source>
</reference>
<name>A0AAV8WX81_9CUCU</name>
<sequence length="102" mass="11613">MIASLNWQLRIIFSLNWQLWIIVNEKGFPTVEGLVTLYTEGITKKDYILATVQAVHLCLNKSQKKYLTTPQAIEEHGKTCTIAYEVFDCVSDEIGKYCGQTP</sequence>
<evidence type="ECO:0000313" key="1">
    <source>
        <dbReference type="EMBL" id="KAJ8930710.1"/>
    </source>
</evidence>
<comment type="caution">
    <text evidence="1">The sequence shown here is derived from an EMBL/GenBank/DDBJ whole genome shotgun (WGS) entry which is preliminary data.</text>
</comment>
<keyword evidence="2" id="KW-1185">Reference proteome</keyword>
<dbReference type="Proteomes" id="UP001162156">
    <property type="component" value="Unassembled WGS sequence"/>
</dbReference>